<dbReference type="Pfam" id="PF12736">
    <property type="entry name" value="CABIT"/>
    <property type="match status" value="1"/>
</dbReference>
<feature type="region of interest" description="Disordered" evidence="1">
    <location>
        <begin position="570"/>
        <end position="598"/>
    </location>
</feature>
<feature type="region of interest" description="Disordered" evidence="1">
    <location>
        <begin position="303"/>
        <end position="379"/>
    </location>
</feature>
<dbReference type="AlphaFoldDB" id="A0A8B7NNJ9"/>
<dbReference type="InterPro" id="IPR025946">
    <property type="entry name" value="CABIT_dom"/>
</dbReference>
<name>A0A8B7NNJ9_HYAAZ</name>
<proteinExistence type="predicted"/>
<dbReference type="GeneID" id="108672152"/>
<protein>
    <submittedName>
        <fullName evidence="4">Uncharacterized protein LOC108672152</fullName>
    </submittedName>
</protein>
<feature type="region of interest" description="Disordered" evidence="1">
    <location>
        <begin position="412"/>
        <end position="465"/>
    </location>
</feature>
<feature type="domain" description="CABIT" evidence="2">
    <location>
        <begin position="39"/>
        <end position="247"/>
    </location>
</feature>
<evidence type="ECO:0000313" key="4">
    <source>
        <dbReference type="RefSeq" id="XP_018015267.1"/>
    </source>
</evidence>
<feature type="compositionally biased region" description="Polar residues" evidence="1">
    <location>
        <begin position="434"/>
        <end position="444"/>
    </location>
</feature>
<feature type="compositionally biased region" description="Low complexity" evidence="1">
    <location>
        <begin position="303"/>
        <end position="313"/>
    </location>
</feature>
<organism evidence="3 4">
    <name type="scientific">Hyalella azteca</name>
    <name type="common">Amphipod</name>
    <dbReference type="NCBI Taxonomy" id="294128"/>
    <lineage>
        <taxon>Eukaryota</taxon>
        <taxon>Metazoa</taxon>
        <taxon>Ecdysozoa</taxon>
        <taxon>Arthropoda</taxon>
        <taxon>Crustacea</taxon>
        <taxon>Multicrustacea</taxon>
        <taxon>Malacostraca</taxon>
        <taxon>Eumalacostraca</taxon>
        <taxon>Peracarida</taxon>
        <taxon>Amphipoda</taxon>
        <taxon>Senticaudata</taxon>
        <taxon>Talitrida</taxon>
        <taxon>Talitroidea</taxon>
        <taxon>Hyalellidae</taxon>
        <taxon>Hyalella</taxon>
    </lineage>
</organism>
<feature type="region of interest" description="Disordered" evidence="1">
    <location>
        <begin position="1"/>
        <end position="24"/>
    </location>
</feature>
<keyword evidence="3" id="KW-1185">Reference proteome</keyword>
<dbReference type="KEGG" id="hazt:108672152"/>
<feature type="region of interest" description="Disordered" evidence="1">
    <location>
        <begin position="515"/>
        <end position="546"/>
    </location>
</feature>
<feature type="compositionally biased region" description="Basic and acidic residues" evidence="1">
    <location>
        <begin position="333"/>
        <end position="379"/>
    </location>
</feature>
<feature type="region of interest" description="Disordered" evidence="1">
    <location>
        <begin position="618"/>
        <end position="641"/>
    </location>
</feature>
<sequence>MRELQVGRMYPKCPGPERRPEVDTSASVQVRAVSLKTSASGAIIAAGPTLVIPDCYTGWFSVVSGRCRGATCYTSVADVADSNVSFFLTRHDVAGYVRLPDNSRSGNPRYKRSVVPAGHVLKLLGLFEDTKRTGEDGTQASGDRFAQCLDHRGQVVFVPLSARGKFYATAARAAAQQTLDQVYLMAQLLDGFQLPLTVRLVCGYMDKVPSSFTGLLKLESAQKEHVLLGCTMTPDTNATFLEMDLDSNFVLTPIKDPVFPKSPLYLKTKSYCEDQAEAWQRQIKITHHVTDTRPVLPLRTSTSATLSDTASSTGPFFQSDADGGPKLRHVRGGVRELKAQDRSRESRRSNDDNKKLDRIPRDKSRDERSRDKSRDSRIRLRIREKSRDRLTIRNGGDATTFDILREKSSVQEAVPDKLGKSGKGDGREPRKLSKQNTYIFQNGRNAKYQEQQKHDDDIPPPVPEHSLSYRLRQSVDSQDYSTVLDDLSRLRLKKDEEDEECLYAEICDNIYSTTVVSSSSDQDSRSSSFNRPSNRTPGHNWSFGTGSSDDNHYSFTLLRQDVGRSYFGFTSRDGTSNGDGSVTSREGVSSNRDGVTPLRRVTPLRDGVTPLREGVTPLRDGVTPLRDGVTPLRDGVTPLRDGVTPLRDGVTPLRDGVTPLRDGVTPLRDGVTMNSKSNLLNQEEIIPNFRVSRLRSNGHNWGEIVLPSREEIIPTSVNSRLRNFGFSAADIVPSRRFISSARHAYRPPSPTASPC</sequence>
<evidence type="ECO:0000313" key="3">
    <source>
        <dbReference type="Proteomes" id="UP000694843"/>
    </source>
</evidence>
<accession>A0A8B7NNJ9</accession>
<gene>
    <name evidence="4" type="primary">LOC108672152</name>
</gene>
<feature type="compositionally biased region" description="Basic and acidic residues" evidence="1">
    <location>
        <begin position="412"/>
        <end position="431"/>
    </location>
</feature>
<evidence type="ECO:0000259" key="2">
    <source>
        <dbReference type="Pfam" id="PF12736"/>
    </source>
</evidence>
<dbReference type="RefSeq" id="XP_018015267.1">
    <property type="nucleotide sequence ID" value="XM_018159778.2"/>
</dbReference>
<evidence type="ECO:0000256" key="1">
    <source>
        <dbReference type="SAM" id="MobiDB-lite"/>
    </source>
</evidence>
<reference evidence="4" key="1">
    <citation type="submission" date="2025-08" db="UniProtKB">
        <authorList>
            <consortium name="RefSeq"/>
        </authorList>
    </citation>
    <scope>IDENTIFICATION</scope>
    <source>
        <tissue evidence="4">Whole organism</tissue>
    </source>
</reference>
<dbReference type="OrthoDB" id="6076990at2759"/>
<feature type="compositionally biased region" description="Polar residues" evidence="1">
    <location>
        <begin position="536"/>
        <end position="546"/>
    </location>
</feature>
<feature type="compositionally biased region" description="Polar residues" evidence="1">
    <location>
        <begin position="572"/>
        <end position="593"/>
    </location>
</feature>
<feature type="compositionally biased region" description="Low complexity" evidence="1">
    <location>
        <begin position="515"/>
        <end position="535"/>
    </location>
</feature>
<dbReference type="Proteomes" id="UP000694843">
    <property type="component" value="Unplaced"/>
</dbReference>